<evidence type="ECO:0000313" key="2">
    <source>
        <dbReference type="EMBL" id="RZC16117.1"/>
    </source>
</evidence>
<accession>A0A445KYT6</accession>
<evidence type="ECO:0000256" key="1">
    <source>
        <dbReference type="SAM" id="Phobius"/>
    </source>
</evidence>
<evidence type="ECO:0000313" key="3">
    <source>
        <dbReference type="Proteomes" id="UP000289340"/>
    </source>
</evidence>
<proteinExistence type="predicted"/>
<dbReference type="EMBL" id="QZWG01000004">
    <property type="protein sequence ID" value="RZC16117.1"/>
    <property type="molecule type" value="Genomic_DNA"/>
</dbReference>
<name>A0A445KYT6_GLYSO</name>
<comment type="caution">
    <text evidence="2">The sequence shown here is derived from an EMBL/GenBank/DDBJ whole genome shotgun (WGS) entry which is preliminary data.</text>
</comment>
<sequence length="209" mass="24042">WTLQARGATSYISGIGKDNFGEEMKKKLLKLPMLAWYPCKFCCSRFQGEGVTLKFPSCLNMLLSIWEQLTFNFSFKESNIFLPAARSRGCYSLEALAHRITVVGTDSHPFLHFEAGNEHMELKDCPMLKHENLGCFNLDFCEALKAIILSSSPILYSIHLLLCYVFLYKYGSKARPRRCVRFFNNCYCYGGNGTDQMLSYKRRWLLSVC</sequence>
<organism evidence="2 3">
    <name type="scientific">Glycine soja</name>
    <name type="common">Wild soybean</name>
    <dbReference type="NCBI Taxonomy" id="3848"/>
    <lineage>
        <taxon>Eukaryota</taxon>
        <taxon>Viridiplantae</taxon>
        <taxon>Streptophyta</taxon>
        <taxon>Embryophyta</taxon>
        <taxon>Tracheophyta</taxon>
        <taxon>Spermatophyta</taxon>
        <taxon>Magnoliopsida</taxon>
        <taxon>eudicotyledons</taxon>
        <taxon>Gunneridae</taxon>
        <taxon>Pentapetalae</taxon>
        <taxon>rosids</taxon>
        <taxon>fabids</taxon>
        <taxon>Fabales</taxon>
        <taxon>Fabaceae</taxon>
        <taxon>Papilionoideae</taxon>
        <taxon>50 kb inversion clade</taxon>
        <taxon>NPAAA clade</taxon>
        <taxon>indigoferoid/millettioid clade</taxon>
        <taxon>Phaseoleae</taxon>
        <taxon>Glycine</taxon>
        <taxon>Glycine subgen. Soja</taxon>
    </lineage>
</organism>
<keyword evidence="1" id="KW-1133">Transmembrane helix</keyword>
<keyword evidence="3" id="KW-1185">Reference proteome</keyword>
<feature type="transmembrane region" description="Helical" evidence="1">
    <location>
        <begin position="146"/>
        <end position="168"/>
    </location>
</feature>
<feature type="non-terminal residue" evidence="2">
    <location>
        <position position="1"/>
    </location>
</feature>
<gene>
    <name evidence="2" type="ORF">D0Y65_009409</name>
</gene>
<reference evidence="2 3" key="1">
    <citation type="submission" date="2018-09" db="EMBL/GenBank/DDBJ databases">
        <title>A high-quality reference genome of wild soybean provides a powerful tool to mine soybean genomes.</title>
        <authorList>
            <person name="Xie M."/>
            <person name="Chung C.Y.L."/>
            <person name="Li M.-W."/>
            <person name="Wong F.-L."/>
            <person name="Chan T.-F."/>
            <person name="Lam H.-M."/>
        </authorList>
    </citation>
    <scope>NUCLEOTIDE SEQUENCE [LARGE SCALE GENOMIC DNA]</scope>
    <source>
        <strain evidence="3">cv. W05</strain>
        <tissue evidence="2">Hypocotyl of etiolated seedlings</tissue>
    </source>
</reference>
<protein>
    <submittedName>
        <fullName evidence="2">Uncharacterized protein</fullName>
    </submittedName>
</protein>
<dbReference type="AlphaFoldDB" id="A0A445KYT6"/>
<keyword evidence="1" id="KW-0472">Membrane</keyword>
<keyword evidence="1" id="KW-0812">Transmembrane</keyword>
<dbReference type="Proteomes" id="UP000289340">
    <property type="component" value="Chromosome 4"/>
</dbReference>